<dbReference type="EMBL" id="JABAIA010000002">
    <property type="protein sequence ID" value="NLR67326.1"/>
    <property type="molecule type" value="Genomic_DNA"/>
</dbReference>
<name>A0A847RWX9_9BACT</name>
<gene>
    <name evidence="1" type="ORF">HGH92_23680</name>
</gene>
<organism evidence="1 2">
    <name type="scientific">Chitinophaga varians</name>
    <dbReference type="NCBI Taxonomy" id="2202339"/>
    <lineage>
        <taxon>Bacteria</taxon>
        <taxon>Pseudomonadati</taxon>
        <taxon>Bacteroidota</taxon>
        <taxon>Chitinophagia</taxon>
        <taxon>Chitinophagales</taxon>
        <taxon>Chitinophagaceae</taxon>
        <taxon>Chitinophaga</taxon>
    </lineage>
</organism>
<dbReference type="Proteomes" id="UP000570474">
    <property type="component" value="Unassembled WGS sequence"/>
</dbReference>
<sequence length="298" mass="35197">MEKRDLDLERRLEFVKNQLINIGAEDALTDILVDKLKAREPLIKHEYIKEYPDGIAHAIFHLKKSASTDDHFVSKMKMSTIMTNTDIKRSEVFYFNHRKYPPSENVGLWNFKEAYNFLQGRPIYKPNIETWWRLVPYMRVEGVYAMQNISKEYGFNLERVLAEYGLANIHNKPFIMDSLQKGNLEKQTFTTKDGSQRDFYISPAITSRSLDLFDMNRKPVPIKEQVYLGLISKKQEEKIQKQAARFEVYTEKMKQKMIQDTVRNELSEKQQMHGKESEPIKQKILEKIKPLKKLLGKR</sequence>
<keyword evidence="2" id="KW-1185">Reference proteome</keyword>
<protein>
    <submittedName>
        <fullName evidence="1">Uncharacterized protein</fullName>
    </submittedName>
</protein>
<accession>A0A847RWX9</accession>
<dbReference type="AlphaFoldDB" id="A0A847RWX9"/>
<reference evidence="1 2" key="1">
    <citation type="submission" date="2020-04" db="EMBL/GenBank/DDBJ databases">
        <authorList>
            <person name="Yin C."/>
        </authorList>
    </citation>
    <scope>NUCLEOTIDE SEQUENCE [LARGE SCALE GENOMIC DNA]</scope>
    <source>
        <strain evidence="1 2">Ae27</strain>
    </source>
</reference>
<evidence type="ECO:0000313" key="1">
    <source>
        <dbReference type="EMBL" id="NLR67326.1"/>
    </source>
</evidence>
<proteinExistence type="predicted"/>
<dbReference type="RefSeq" id="WP_168873202.1">
    <property type="nucleotide sequence ID" value="NZ_JABAIA010000002.1"/>
</dbReference>
<evidence type="ECO:0000313" key="2">
    <source>
        <dbReference type="Proteomes" id="UP000570474"/>
    </source>
</evidence>
<comment type="caution">
    <text evidence="1">The sequence shown here is derived from an EMBL/GenBank/DDBJ whole genome shotgun (WGS) entry which is preliminary data.</text>
</comment>